<dbReference type="OrthoDB" id="9451547at2759"/>
<proteinExistence type="predicted"/>
<name>A0A6A4H1Y8_9AGAR</name>
<gene>
    <name evidence="2" type="ORF">BT96DRAFT_1000995</name>
</gene>
<feature type="transmembrane region" description="Helical" evidence="1">
    <location>
        <begin position="44"/>
        <end position="63"/>
    </location>
</feature>
<sequence>MYLPSLFTFANTIHTWTPTQNLAAGTTSRSSPDACNDINRCRTLFQILSSCISVLIACIWVSVHPNVPSRNDSLWVTSRRKAGLMLVTLLAPEIMILWAVRQWFASRELYKMYKDKGWTRTHASFALMGGFALYNGDEFVSILRHAQPPDAAPGTLLAHHVYVIGRIREAELSDRSRSDSFSKLVVVSQTTWFVVQLLARWANKLPITLLEVMTVAFAAMNIIIYIL</sequence>
<keyword evidence="3" id="KW-1185">Reference proteome</keyword>
<evidence type="ECO:0000313" key="3">
    <source>
        <dbReference type="Proteomes" id="UP000799118"/>
    </source>
</evidence>
<organism evidence="2 3">
    <name type="scientific">Gymnopus androsaceus JB14</name>
    <dbReference type="NCBI Taxonomy" id="1447944"/>
    <lineage>
        <taxon>Eukaryota</taxon>
        <taxon>Fungi</taxon>
        <taxon>Dikarya</taxon>
        <taxon>Basidiomycota</taxon>
        <taxon>Agaricomycotina</taxon>
        <taxon>Agaricomycetes</taxon>
        <taxon>Agaricomycetidae</taxon>
        <taxon>Agaricales</taxon>
        <taxon>Marasmiineae</taxon>
        <taxon>Omphalotaceae</taxon>
        <taxon>Gymnopus</taxon>
    </lineage>
</organism>
<dbReference type="EMBL" id="ML769613">
    <property type="protein sequence ID" value="KAE9391776.1"/>
    <property type="molecule type" value="Genomic_DNA"/>
</dbReference>
<keyword evidence="1" id="KW-0812">Transmembrane</keyword>
<accession>A0A6A4H1Y8</accession>
<feature type="transmembrane region" description="Helical" evidence="1">
    <location>
        <begin position="205"/>
        <end position="226"/>
    </location>
</feature>
<evidence type="ECO:0000256" key="1">
    <source>
        <dbReference type="SAM" id="Phobius"/>
    </source>
</evidence>
<dbReference type="PANTHER" id="PTHR35043">
    <property type="entry name" value="TRANSCRIPTION FACTOR DOMAIN-CONTAINING PROTEIN"/>
    <property type="match status" value="1"/>
</dbReference>
<evidence type="ECO:0000313" key="2">
    <source>
        <dbReference type="EMBL" id="KAE9391776.1"/>
    </source>
</evidence>
<dbReference type="AlphaFoldDB" id="A0A6A4H1Y8"/>
<keyword evidence="1" id="KW-1133">Transmembrane helix</keyword>
<keyword evidence="1" id="KW-0472">Membrane</keyword>
<feature type="transmembrane region" description="Helical" evidence="1">
    <location>
        <begin position="83"/>
        <end position="104"/>
    </location>
</feature>
<protein>
    <submittedName>
        <fullName evidence="2">Uncharacterized protein</fullName>
    </submittedName>
</protein>
<reference evidence="2" key="1">
    <citation type="journal article" date="2019" name="Environ. Microbiol.">
        <title>Fungal ecological strategies reflected in gene transcription - a case study of two litter decomposers.</title>
        <authorList>
            <person name="Barbi F."/>
            <person name="Kohler A."/>
            <person name="Barry K."/>
            <person name="Baskaran P."/>
            <person name="Daum C."/>
            <person name="Fauchery L."/>
            <person name="Ihrmark K."/>
            <person name="Kuo A."/>
            <person name="LaButti K."/>
            <person name="Lipzen A."/>
            <person name="Morin E."/>
            <person name="Grigoriev I.V."/>
            <person name="Henrissat B."/>
            <person name="Lindahl B."/>
            <person name="Martin F."/>
        </authorList>
    </citation>
    <scope>NUCLEOTIDE SEQUENCE</scope>
    <source>
        <strain evidence="2">JB14</strain>
    </source>
</reference>
<dbReference type="PANTHER" id="PTHR35043:SF7">
    <property type="entry name" value="TRANSCRIPTION FACTOR DOMAIN-CONTAINING PROTEIN"/>
    <property type="match status" value="1"/>
</dbReference>
<dbReference type="Proteomes" id="UP000799118">
    <property type="component" value="Unassembled WGS sequence"/>
</dbReference>